<dbReference type="SUPFAM" id="SSF82771">
    <property type="entry name" value="GIY-YIG endonuclease"/>
    <property type="match status" value="1"/>
</dbReference>
<dbReference type="Proteomes" id="UP000184236">
    <property type="component" value="Unassembled WGS sequence"/>
</dbReference>
<dbReference type="PROSITE" id="PS50164">
    <property type="entry name" value="GIY_YIG"/>
    <property type="match status" value="1"/>
</dbReference>
<dbReference type="AlphaFoldDB" id="A0A1M4Z4V2"/>
<organism evidence="3 4">
    <name type="scientific">Chryseobacterium takakiae</name>
    <dbReference type="NCBI Taxonomy" id="1302685"/>
    <lineage>
        <taxon>Bacteria</taxon>
        <taxon>Pseudomonadati</taxon>
        <taxon>Bacteroidota</taxon>
        <taxon>Flavobacteriia</taxon>
        <taxon>Flavobacteriales</taxon>
        <taxon>Weeksellaceae</taxon>
        <taxon>Chryseobacterium group</taxon>
        <taxon>Chryseobacterium</taxon>
    </lineage>
</organism>
<dbReference type="RefSeq" id="WP_072885141.1">
    <property type="nucleotide sequence ID" value="NZ_FQVO01000009.1"/>
</dbReference>
<accession>A0A1M4Z4V2</accession>
<dbReference type="Gene3D" id="3.40.1440.10">
    <property type="entry name" value="GIY-YIG endonuclease"/>
    <property type="match status" value="1"/>
</dbReference>
<dbReference type="PANTHER" id="PTHR34477">
    <property type="entry name" value="UPF0213 PROTEIN YHBQ"/>
    <property type="match status" value="1"/>
</dbReference>
<comment type="similarity">
    <text evidence="1">Belongs to the UPF0213 family.</text>
</comment>
<dbReference type="InterPro" id="IPR000305">
    <property type="entry name" value="GIY-YIG_endonuc"/>
</dbReference>
<evidence type="ECO:0000259" key="2">
    <source>
        <dbReference type="PROSITE" id="PS50164"/>
    </source>
</evidence>
<dbReference type="STRING" id="1302685.SAMN05444408_10984"/>
<dbReference type="PANTHER" id="PTHR34477:SF1">
    <property type="entry name" value="UPF0213 PROTEIN YHBQ"/>
    <property type="match status" value="1"/>
</dbReference>
<dbReference type="InterPro" id="IPR035901">
    <property type="entry name" value="GIY-YIG_endonuc_sf"/>
</dbReference>
<keyword evidence="4" id="KW-1185">Reference proteome</keyword>
<sequence>MKQYFVYILKCSDNSYYTGITRDLEGRFLKHQSGYYPESYTHYRRPVELVFYTEFNIVEQAIAFEKQVKGWSRKKKEAIINDKWEKLKGLSICQNESHSKNFEADKVKKSFDSAQPDNSTNNSAI</sequence>
<dbReference type="OrthoDB" id="1495241at2"/>
<feature type="domain" description="GIY-YIG" evidence="2">
    <location>
        <begin position="2"/>
        <end position="78"/>
    </location>
</feature>
<dbReference type="CDD" id="cd10456">
    <property type="entry name" value="GIY-YIG_UPF0213"/>
    <property type="match status" value="1"/>
</dbReference>
<dbReference type="EMBL" id="FQVO01000009">
    <property type="protein sequence ID" value="SHF12616.1"/>
    <property type="molecule type" value="Genomic_DNA"/>
</dbReference>
<dbReference type="InterPro" id="IPR050190">
    <property type="entry name" value="UPF0213_domain"/>
</dbReference>
<evidence type="ECO:0000313" key="4">
    <source>
        <dbReference type="Proteomes" id="UP000184236"/>
    </source>
</evidence>
<gene>
    <name evidence="3" type="ORF">SAMN05444408_10984</name>
</gene>
<evidence type="ECO:0000313" key="3">
    <source>
        <dbReference type="EMBL" id="SHF12616.1"/>
    </source>
</evidence>
<keyword evidence="3" id="KW-0255">Endonuclease</keyword>
<proteinExistence type="inferred from homology"/>
<protein>
    <submittedName>
        <fullName evidence="3">Putative endonuclease</fullName>
    </submittedName>
</protein>
<name>A0A1M4Z4V2_9FLAO</name>
<dbReference type="Pfam" id="PF01541">
    <property type="entry name" value="GIY-YIG"/>
    <property type="match status" value="1"/>
</dbReference>
<keyword evidence="3" id="KW-0378">Hydrolase</keyword>
<keyword evidence="3" id="KW-0540">Nuclease</keyword>
<reference evidence="4" key="1">
    <citation type="submission" date="2016-11" db="EMBL/GenBank/DDBJ databases">
        <authorList>
            <person name="Varghese N."/>
            <person name="Submissions S."/>
        </authorList>
    </citation>
    <scope>NUCLEOTIDE SEQUENCE [LARGE SCALE GENOMIC DNA]</scope>
    <source>
        <strain evidence="4">DSM 26898</strain>
    </source>
</reference>
<evidence type="ECO:0000256" key="1">
    <source>
        <dbReference type="ARBA" id="ARBA00007435"/>
    </source>
</evidence>
<dbReference type="GO" id="GO:0004519">
    <property type="term" value="F:endonuclease activity"/>
    <property type="evidence" value="ECO:0007669"/>
    <property type="project" value="UniProtKB-KW"/>
</dbReference>